<dbReference type="Pfam" id="PF07052">
    <property type="entry name" value="Hep_59"/>
    <property type="match status" value="1"/>
</dbReference>
<feature type="compositionally biased region" description="Basic residues" evidence="4">
    <location>
        <begin position="26"/>
        <end position="36"/>
    </location>
</feature>
<dbReference type="Gramene" id="AET6Gv20983900.3">
    <property type="protein sequence ID" value="AET6Gv20983900.3"/>
    <property type="gene ID" value="AET6Gv20983900"/>
</dbReference>
<feature type="compositionally biased region" description="Basic and acidic residues" evidence="4">
    <location>
        <begin position="284"/>
        <end position="294"/>
    </location>
</feature>
<dbReference type="PANTHER" id="PTHR13486:SF2">
    <property type="entry name" value="SPLICING FACTOR C9ORF78"/>
    <property type="match status" value="1"/>
</dbReference>
<sequence>DTTTLIRFSIPNLHPSPPATPAPARNPHKSLRHRRGFTMVKNFRKRSLESDAADNSDDEDTRRVALEEIRYMQKLRERKLGIPAASVATGAAGSATTDASSARGRGGSGAGAPGEEDLVLQDTFAQETAVTIEDPNMLRYVENELLKKRGKTIEVNDKDDKDEVDELYVVPDHLKVRKKNMEESSTQWTTGIAEVQLPIEYKLRNIEETEAAKKMLQERRLAGKTKSDANIPSSYSADYFHRGRDYAEKLRREHPELYKGQDSQANETGGKPTDSNNPGGPPAGRREAATDELLLERFRKREKFRVMRR</sequence>
<name>A0A453Q509_AEGTS</name>
<feature type="region of interest" description="Disordered" evidence="4">
    <location>
        <begin position="250"/>
        <end position="294"/>
    </location>
</feature>
<feature type="compositionally biased region" description="Basic and acidic residues" evidence="4">
    <location>
        <begin position="250"/>
        <end position="259"/>
    </location>
</feature>
<reference evidence="5" key="3">
    <citation type="journal article" date="2017" name="Nature">
        <title>Genome sequence of the progenitor of the wheat D genome Aegilops tauschii.</title>
        <authorList>
            <person name="Luo M.C."/>
            <person name="Gu Y.Q."/>
            <person name="Puiu D."/>
            <person name="Wang H."/>
            <person name="Twardziok S.O."/>
            <person name="Deal K.R."/>
            <person name="Huo N."/>
            <person name="Zhu T."/>
            <person name="Wang L."/>
            <person name="Wang Y."/>
            <person name="McGuire P.E."/>
            <person name="Liu S."/>
            <person name="Long H."/>
            <person name="Ramasamy R.K."/>
            <person name="Rodriguez J.C."/>
            <person name="Van S.L."/>
            <person name="Yuan L."/>
            <person name="Wang Z."/>
            <person name="Xia Z."/>
            <person name="Xiao L."/>
            <person name="Anderson O.D."/>
            <person name="Ouyang S."/>
            <person name="Liang Y."/>
            <person name="Zimin A.V."/>
            <person name="Pertea G."/>
            <person name="Qi P."/>
            <person name="Bennetzen J.L."/>
            <person name="Dai X."/>
            <person name="Dawson M.W."/>
            <person name="Muller H.G."/>
            <person name="Kugler K."/>
            <person name="Rivarola-Duarte L."/>
            <person name="Spannagl M."/>
            <person name="Mayer K.F.X."/>
            <person name="Lu F.H."/>
            <person name="Bevan M.W."/>
            <person name="Leroy P."/>
            <person name="Li P."/>
            <person name="You F.M."/>
            <person name="Sun Q."/>
            <person name="Liu Z."/>
            <person name="Lyons E."/>
            <person name="Wicker T."/>
            <person name="Salzberg S.L."/>
            <person name="Devos K.M."/>
            <person name="Dvorak J."/>
        </authorList>
    </citation>
    <scope>NUCLEOTIDE SEQUENCE [LARGE SCALE GENOMIC DNA]</scope>
    <source>
        <strain evidence="5">cv. AL8/78</strain>
    </source>
</reference>
<reference evidence="5" key="4">
    <citation type="submission" date="2019-03" db="UniProtKB">
        <authorList>
            <consortium name="EnsemblPlants"/>
        </authorList>
    </citation>
    <scope>IDENTIFICATION</scope>
</reference>
<dbReference type="AlphaFoldDB" id="A0A453Q509"/>
<keyword evidence="3" id="KW-0539">Nucleus</keyword>
<evidence type="ECO:0000256" key="2">
    <source>
        <dbReference type="ARBA" id="ARBA00007643"/>
    </source>
</evidence>
<feature type="compositionally biased region" description="Low complexity" evidence="4">
    <location>
        <begin position="87"/>
        <end position="103"/>
    </location>
</feature>
<dbReference type="Proteomes" id="UP000015105">
    <property type="component" value="Chromosome 6D"/>
</dbReference>
<evidence type="ECO:0000256" key="4">
    <source>
        <dbReference type="SAM" id="MobiDB-lite"/>
    </source>
</evidence>
<protein>
    <recommendedName>
        <fullName evidence="7">Hepatocellular carcinoma-associated antigen 59 domain-containing protein</fullName>
    </recommendedName>
</protein>
<evidence type="ECO:0000256" key="3">
    <source>
        <dbReference type="ARBA" id="ARBA00023242"/>
    </source>
</evidence>
<dbReference type="PANTHER" id="PTHR13486">
    <property type="entry name" value="TELOMERE LENGTH AND SILENCING PROTEIN 1 TLS1 FAMILY MEMBER"/>
    <property type="match status" value="1"/>
</dbReference>
<reference evidence="6" key="2">
    <citation type="journal article" date="2017" name="Nat. Plants">
        <title>The Aegilops tauschii genome reveals multiple impacts of transposons.</title>
        <authorList>
            <person name="Zhao G."/>
            <person name="Zou C."/>
            <person name="Li K."/>
            <person name="Wang K."/>
            <person name="Li T."/>
            <person name="Gao L."/>
            <person name="Zhang X."/>
            <person name="Wang H."/>
            <person name="Yang Z."/>
            <person name="Liu X."/>
            <person name="Jiang W."/>
            <person name="Mao L."/>
            <person name="Kong X."/>
            <person name="Jiao Y."/>
            <person name="Jia J."/>
        </authorList>
    </citation>
    <scope>NUCLEOTIDE SEQUENCE [LARGE SCALE GENOMIC DNA]</scope>
    <source>
        <strain evidence="6">cv. AL8/78</strain>
    </source>
</reference>
<dbReference type="GO" id="GO:0000398">
    <property type="term" value="P:mRNA splicing, via spliceosome"/>
    <property type="evidence" value="ECO:0007669"/>
    <property type="project" value="TreeGrafter"/>
</dbReference>
<proteinExistence type="inferred from homology"/>
<dbReference type="InterPro" id="IPR010756">
    <property type="entry name" value="Tls1-like"/>
</dbReference>
<comment type="similarity">
    <text evidence="2">Belongs to the TLS1 family.</text>
</comment>
<feature type="compositionally biased region" description="Polar residues" evidence="4">
    <location>
        <begin position="261"/>
        <end position="278"/>
    </location>
</feature>
<evidence type="ECO:0000313" key="5">
    <source>
        <dbReference type="EnsemblPlants" id="AET6Gv20983900.3"/>
    </source>
</evidence>
<comment type="subcellular location">
    <subcellularLocation>
        <location evidence="1">Nucleus</location>
    </subcellularLocation>
</comment>
<evidence type="ECO:0000256" key="1">
    <source>
        <dbReference type="ARBA" id="ARBA00004123"/>
    </source>
</evidence>
<evidence type="ECO:0000313" key="6">
    <source>
        <dbReference type="Proteomes" id="UP000015105"/>
    </source>
</evidence>
<reference evidence="5" key="5">
    <citation type="journal article" date="2021" name="G3 (Bethesda)">
        <title>Aegilops tauschii genome assembly Aet v5.0 features greater sequence contiguity and improved annotation.</title>
        <authorList>
            <person name="Wang L."/>
            <person name="Zhu T."/>
            <person name="Rodriguez J.C."/>
            <person name="Deal K.R."/>
            <person name="Dubcovsky J."/>
            <person name="McGuire P.E."/>
            <person name="Lux T."/>
            <person name="Spannagl M."/>
            <person name="Mayer K.F.X."/>
            <person name="Baldrich P."/>
            <person name="Meyers B.C."/>
            <person name="Huo N."/>
            <person name="Gu Y.Q."/>
            <person name="Zhou H."/>
            <person name="Devos K.M."/>
            <person name="Bennetzen J.L."/>
            <person name="Unver T."/>
            <person name="Budak H."/>
            <person name="Gulick P.J."/>
            <person name="Galiba G."/>
            <person name="Kalapos B."/>
            <person name="Nelson D.R."/>
            <person name="Li P."/>
            <person name="You F.M."/>
            <person name="Luo M.C."/>
            <person name="Dvorak J."/>
        </authorList>
    </citation>
    <scope>NUCLEOTIDE SEQUENCE [LARGE SCALE GENOMIC DNA]</scope>
    <source>
        <strain evidence="5">cv. AL8/78</strain>
    </source>
</reference>
<evidence type="ECO:0008006" key="7">
    <source>
        <dbReference type="Google" id="ProtNLM"/>
    </source>
</evidence>
<feature type="region of interest" description="Disordered" evidence="4">
    <location>
        <begin position="1"/>
        <end position="61"/>
    </location>
</feature>
<dbReference type="GO" id="GO:0005681">
    <property type="term" value="C:spliceosomal complex"/>
    <property type="evidence" value="ECO:0007669"/>
    <property type="project" value="TreeGrafter"/>
</dbReference>
<accession>A0A453Q509</accession>
<organism evidence="5 6">
    <name type="scientific">Aegilops tauschii subsp. strangulata</name>
    <name type="common">Goatgrass</name>
    <dbReference type="NCBI Taxonomy" id="200361"/>
    <lineage>
        <taxon>Eukaryota</taxon>
        <taxon>Viridiplantae</taxon>
        <taxon>Streptophyta</taxon>
        <taxon>Embryophyta</taxon>
        <taxon>Tracheophyta</taxon>
        <taxon>Spermatophyta</taxon>
        <taxon>Magnoliopsida</taxon>
        <taxon>Liliopsida</taxon>
        <taxon>Poales</taxon>
        <taxon>Poaceae</taxon>
        <taxon>BOP clade</taxon>
        <taxon>Pooideae</taxon>
        <taxon>Triticodae</taxon>
        <taxon>Triticeae</taxon>
        <taxon>Triticinae</taxon>
        <taxon>Aegilops</taxon>
    </lineage>
</organism>
<dbReference type="STRING" id="200361.A0A453Q509"/>
<dbReference type="EnsemblPlants" id="AET6Gv20983900.3">
    <property type="protein sequence ID" value="AET6Gv20983900.3"/>
    <property type="gene ID" value="AET6Gv20983900"/>
</dbReference>
<keyword evidence="6" id="KW-1185">Reference proteome</keyword>
<reference evidence="6" key="1">
    <citation type="journal article" date="2014" name="Science">
        <title>Ancient hybridizations among the ancestral genomes of bread wheat.</title>
        <authorList>
            <consortium name="International Wheat Genome Sequencing Consortium,"/>
            <person name="Marcussen T."/>
            <person name="Sandve S.R."/>
            <person name="Heier L."/>
            <person name="Spannagl M."/>
            <person name="Pfeifer M."/>
            <person name="Jakobsen K.S."/>
            <person name="Wulff B.B."/>
            <person name="Steuernagel B."/>
            <person name="Mayer K.F."/>
            <person name="Olsen O.A."/>
        </authorList>
    </citation>
    <scope>NUCLEOTIDE SEQUENCE [LARGE SCALE GENOMIC DNA]</scope>
    <source>
        <strain evidence="6">cv. AL8/78</strain>
    </source>
</reference>
<feature type="region of interest" description="Disordered" evidence="4">
    <location>
        <begin position="87"/>
        <end position="115"/>
    </location>
</feature>